<evidence type="ECO:0000313" key="2">
    <source>
        <dbReference type="EMBL" id="PTB60076.1"/>
    </source>
</evidence>
<dbReference type="PANTHER" id="PTHR33112:SF10">
    <property type="entry name" value="TOL"/>
    <property type="match status" value="1"/>
</dbReference>
<dbReference type="Pfam" id="PF06985">
    <property type="entry name" value="HET"/>
    <property type="match status" value="1"/>
</dbReference>
<dbReference type="PROSITE" id="PS00108">
    <property type="entry name" value="PROTEIN_KINASE_ST"/>
    <property type="match status" value="1"/>
</dbReference>
<dbReference type="RefSeq" id="XP_024779753.1">
    <property type="nucleotide sequence ID" value="XM_024916611.1"/>
</dbReference>
<dbReference type="EMBL" id="KZ679675">
    <property type="protein sequence ID" value="PTB60076.1"/>
    <property type="molecule type" value="Genomic_DNA"/>
</dbReference>
<accession>A0A2T4ASP6</accession>
<organism evidence="2 3">
    <name type="scientific">Trichoderma harzianum CBS 226.95</name>
    <dbReference type="NCBI Taxonomy" id="983964"/>
    <lineage>
        <taxon>Eukaryota</taxon>
        <taxon>Fungi</taxon>
        <taxon>Dikarya</taxon>
        <taxon>Ascomycota</taxon>
        <taxon>Pezizomycotina</taxon>
        <taxon>Sordariomycetes</taxon>
        <taxon>Hypocreomycetidae</taxon>
        <taxon>Hypocreales</taxon>
        <taxon>Hypocreaceae</taxon>
        <taxon>Trichoderma</taxon>
    </lineage>
</organism>
<dbReference type="AlphaFoldDB" id="A0A2T4ASP6"/>
<protein>
    <recommendedName>
        <fullName evidence="1">Protein kinase domain-containing protein</fullName>
    </recommendedName>
</protein>
<dbReference type="SUPFAM" id="SSF56112">
    <property type="entry name" value="Protein kinase-like (PK-like)"/>
    <property type="match status" value="1"/>
</dbReference>
<proteinExistence type="predicted"/>
<name>A0A2T4ASP6_TRIHA</name>
<evidence type="ECO:0000259" key="1">
    <source>
        <dbReference type="PROSITE" id="PS50011"/>
    </source>
</evidence>
<dbReference type="STRING" id="983964.A0A2T4ASP6"/>
<dbReference type="Gene3D" id="1.10.510.10">
    <property type="entry name" value="Transferase(Phosphotransferase) domain 1"/>
    <property type="match status" value="1"/>
</dbReference>
<dbReference type="GO" id="GO:0005524">
    <property type="term" value="F:ATP binding"/>
    <property type="evidence" value="ECO:0007669"/>
    <property type="project" value="InterPro"/>
</dbReference>
<dbReference type="InterPro" id="IPR010730">
    <property type="entry name" value="HET"/>
</dbReference>
<dbReference type="GeneID" id="36625180"/>
<dbReference type="InterPro" id="IPR011009">
    <property type="entry name" value="Kinase-like_dom_sf"/>
</dbReference>
<dbReference type="Pfam" id="PF00069">
    <property type="entry name" value="Pkinase"/>
    <property type="match status" value="1"/>
</dbReference>
<dbReference type="CDD" id="cd00180">
    <property type="entry name" value="PKc"/>
    <property type="match status" value="1"/>
</dbReference>
<evidence type="ECO:0000313" key="3">
    <source>
        <dbReference type="Proteomes" id="UP000241690"/>
    </source>
</evidence>
<dbReference type="Proteomes" id="UP000241690">
    <property type="component" value="Unassembled WGS sequence"/>
</dbReference>
<dbReference type="PROSITE" id="PS50011">
    <property type="entry name" value="PROTEIN_KINASE_DOM"/>
    <property type="match status" value="1"/>
</dbReference>
<dbReference type="GO" id="GO:0004672">
    <property type="term" value="F:protein kinase activity"/>
    <property type="evidence" value="ECO:0007669"/>
    <property type="project" value="InterPro"/>
</dbReference>
<dbReference type="PANTHER" id="PTHR33112">
    <property type="entry name" value="DOMAIN PROTEIN, PUTATIVE-RELATED"/>
    <property type="match status" value="1"/>
</dbReference>
<dbReference type="SMART" id="SM00220">
    <property type="entry name" value="S_TKc"/>
    <property type="match status" value="1"/>
</dbReference>
<dbReference type="InterPro" id="IPR000719">
    <property type="entry name" value="Prot_kinase_dom"/>
</dbReference>
<reference evidence="2 3" key="1">
    <citation type="submission" date="2016-07" db="EMBL/GenBank/DDBJ databases">
        <title>Multiple horizontal gene transfer events from other fungi enriched the ability of initially mycotrophic Trichoderma (Ascomycota) to feed on dead plant biomass.</title>
        <authorList>
            <consortium name="DOE Joint Genome Institute"/>
            <person name="Aerts A."/>
            <person name="Atanasova L."/>
            <person name="Chenthamara K."/>
            <person name="Zhang J."/>
            <person name="Grujic M."/>
            <person name="Henrissat B."/>
            <person name="Kuo A."/>
            <person name="Salamov A."/>
            <person name="Lipzen A."/>
            <person name="Labutti K."/>
            <person name="Barry K."/>
            <person name="Miao Y."/>
            <person name="Rahimi M.J."/>
            <person name="Shen Q."/>
            <person name="Grigoriev I.V."/>
            <person name="Kubicek C.P."/>
            <person name="Druzhinina I.S."/>
        </authorList>
    </citation>
    <scope>NUCLEOTIDE SEQUENCE [LARGE SCALE GENOMIC DNA]</scope>
    <source>
        <strain evidence="2 3">CBS 226.95</strain>
    </source>
</reference>
<sequence length="1115" mass="126506">MAAPISATDDTSITYDHIYNGCINNPDGGDANPEGCYFFLPNNMVESLMQPESVRSTLREHIKEMTPEDIDELAKYVMAHAKQVFLTLVFSNTVNAMKNLQTRGFKDEDLPVCIKSRKICKINSDAPLECFKDWKWSDIDSFCHKQWIFLAPVFHEKKFIYGFDGKHRLPYSSAKQSGDGSGHFGEVRKLQLHYAHYQQGEYVSCGSFDVAVKRLFQNGQQTDVDKFYEKERHTLETMKELNNKHLIKAIATYTKGNDKFFLFPWANGGNLQDMLKSSRGTLDKNLVAWVLDQIVGLSEAIKALHDKNIRHGDIKPSNILCSGPGTGNLNESTLIIADVGLAKQHEMYTRYRNNTTTTRHGSITYEPPEVSPKRQLKTLSRKYDIWSLGCVFLELIIWAVYDILEEAGPGGAEQIHSAIGIWTKRLRGDLKGSSAFSDVITLIEEKLLIISDKERADSKAVVKSLETVRGKVPEQDYLFNPQLEELASGKRLSTSNEPGIKDVNPSTQLRPTSFYNRWRNATENNWAKSFITRLQSSFRPTRHVSKPCQFDRIFDFGSPSLDSALRIDHLEPDATDCSLCHLLALCRAKTNPNFGEPMELFRDDASHVVRSSPVGPPMISIYSDPASGFVPTYAQCGLPYLPESPNTQFRLLNQWIRLCDETHDCMPLQETAAISNNMPTRVIDVRHDSIRLVETSNMTNDHYVALSHCWGKLKKEERFCTYAHNIEALKMNIPYKALPKTFQDAVTVTRALGIPYLWIDSLCIIQEDEKDWELEAARMEEVFSFAYCTIAASRGTSSLSGFLGKRRPRAYAKIQTSGGPLYLAEAIDDFHADVEQSELSKRGWVLQERALSRRTIYFTATQIYWECGRGIFCESLAALRNPQSQVLSDSNFPVSSLKYHTNDRIRLIQHINHTYSKLHLTVATDRPKAILGLQSRLARTFGSKACYGIYERYLERTLLWEAEEPGDLSRIPYKDSRSIPSWSWMAYTGKIRYMEIPFDLVHWTRNPESPFRFAAQEAQCDDRLHAKANQLLLLTGEGDLLSRVKVDSKDYSFDQNSWKCIVVGKSKAANEDEEIVHYVLLVRSVSCAPQTYERVGVGSLLAGHISPITECISVI</sequence>
<dbReference type="InterPro" id="IPR008271">
    <property type="entry name" value="Ser/Thr_kinase_AS"/>
</dbReference>
<keyword evidence="3" id="KW-1185">Reference proteome</keyword>
<gene>
    <name evidence="2" type="ORF">M431DRAFT_488841</name>
</gene>
<feature type="domain" description="Protein kinase" evidence="1">
    <location>
        <begin position="173"/>
        <end position="478"/>
    </location>
</feature>
<dbReference type="Gene3D" id="3.30.200.20">
    <property type="entry name" value="Phosphorylase Kinase, domain 1"/>
    <property type="match status" value="1"/>
</dbReference>